<sequence>MAEQIDDPSIQAWPLIIGFFRSFPWLALPFLIIPSFLPSLLLSFFSLFCSMKNVCWPYFDPEFDTLPERINGPTCRVCIDNESMEDCTIVKVDSLNKQGLLLEVVQILTDLNLTISKSYISCDAGWFMDGKFFFFPLSFYESEQMFPISSHGVLFSFFFFLVAVFHVKDENSHKLTDQKVINSIQQAIGTTKGPENSAKTRCYANSLLKSDNSGEHTAIEMTGTDRPGLFSEISAALADLHCNVVEAHAWSHNARLACIAYISDQSTDSPIEDPHRLATIEEHLSTVLRAATAPLITSWAHTLQQEVKTSATITTNVERRLHQLLLSVKDYDWTSESISKRRKSNEEWRKITVRIESCDQKGYSIVSIECKDRPRLMFDTVCTLTDMQYVIFHASISSKGDNAFQEYFIRHVNGYALNSENDKQRVVKCLEAAIERRVCEGVKLELCANNRVGLLSDITRVLRENGLNVVRADIATHGEKAINAFYVKDISGKDVDMEMVESMKKEIGPIVLRVKNETSPPSTPQITRSRFSFSDMLKSQIERLSHNFIAIRH</sequence>
<organism evidence="5 6">
    <name type="scientific">Cucurbita maxima</name>
    <name type="common">Pumpkin</name>
    <name type="synonym">Winter squash</name>
    <dbReference type="NCBI Taxonomy" id="3661"/>
    <lineage>
        <taxon>Eukaryota</taxon>
        <taxon>Viridiplantae</taxon>
        <taxon>Streptophyta</taxon>
        <taxon>Embryophyta</taxon>
        <taxon>Tracheophyta</taxon>
        <taxon>Spermatophyta</taxon>
        <taxon>Magnoliopsida</taxon>
        <taxon>eudicotyledons</taxon>
        <taxon>Gunneridae</taxon>
        <taxon>Pentapetalae</taxon>
        <taxon>rosids</taxon>
        <taxon>fabids</taxon>
        <taxon>Cucurbitales</taxon>
        <taxon>Cucurbitaceae</taxon>
        <taxon>Cucurbiteae</taxon>
        <taxon>Cucurbita</taxon>
    </lineage>
</organism>
<dbReference type="OrthoDB" id="2019938at2759"/>
<dbReference type="InterPro" id="IPR040217">
    <property type="entry name" value="ACR1-12"/>
</dbReference>
<dbReference type="PROSITE" id="PS51671">
    <property type="entry name" value="ACT"/>
    <property type="match status" value="2"/>
</dbReference>
<keyword evidence="3" id="KW-1133">Transmembrane helix</keyword>
<comment type="function">
    <text evidence="2">Binds amino acids.</text>
</comment>
<evidence type="ECO:0000259" key="4">
    <source>
        <dbReference type="PROSITE" id="PS51671"/>
    </source>
</evidence>
<dbReference type="GeneID" id="111480393"/>
<reference evidence="6" key="1">
    <citation type="submission" date="2025-08" db="UniProtKB">
        <authorList>
            <consortium name="RefSeq"/>
        </authorList>
    </citation>
    <scope>IDENTIFICATION</scope>
    <source>
        <tissue evidence="6">Young leaves</tissue>
    </source>
</reference>
<feature type="domain" description="ACT" evidence="4">
    <location>
        <begin position="218"/>
        <end position="298"/>
    </location>
</feature>
<protein>
    <recommendedName>
        <fullName evidence="2">ACT domain-containing protein ACR</fullName>
    </recommendedName>
    <alternativeName>
        <fullName evidence="2">Protein ACT DOMAIN REPEATS</fullName>
    </alternativeName>
</protein>
<proteinExistence type="predicted"/>
<dbReference type="CDD" id="cd04925">
    <property type="entry name" value="ACT_ACR_2"/>
    <property type="match status" value="1"/>
</dbReference>
<name>A0A6J1J165_CUCMA</name>
<dbReference type="AlphaFoldDB" id="A0A6J1J165"/>
<evidence type="ECO:0000313" key="6">
    <source>
        <dbReference type="RefSeq" id="XP_022981169.1"/>
    </source>
</evidence>
<dbReference type="Pfam" id="PF13740">
    <property type="entry name" value="ACT_6"/>
    <property type="match status" value="1"/>
</dbReference>
<dbReference type="InterPro" id="IPR045865">
    <property type="entry name" value="ACT-like_dom_sf"/>
</dbReference>
<dbReference type="CDD" id="cd04897">
    <property type="entry name" value="ACT_ACR_3"/>
    <property type="match status" value="1"/>
</dbReference>
<dbReference type="Pfam" id="PF01842">
    <property type="entry name" value="ACT"/>
    <property type="match status" value="1"/>
</dbReference>
<feature type="transmembrane region" description="Helical" evidence="3">
    <location>
        <begin position="145"/>
        <end position="165"/>
    </location>
</feature>
<evidence type="ECO:0000256" key="3">
    <source>
        <dbReference type="SAM" id="Phobius"/>
    </source>
</evidence>
<dbReference type="PANTHER" id="PTHR31096">
    <property type="entry name" value="ACT DOMAIN-CONTAINING PROTEIN ACR4-RELATED"/>
    <property type="match status" value="1"/>
</dbReference>
<gene>
    <name evidence="6" type="primary">LOC111480393</name>
</gene>
<dbReference type="RefSeq" id="XP_022981169.1">
    <property type="nucleotide sequence ID" value="XM_023125401.1"/>
</dbReference>
<feature type="domain" description="ACT" evidence="4">
    <location>
        <begin position="443"/>
        <end position="521"/>
    </location>
</feature>
<keyword evidence="5" id="KW-1185">Reference proteome</keyword>
<keyword evidence="1 2" id="KW-0677">Repeat</keyword>
<dbReference type="SUPFAM" id="SSF55021">
    <property type="entry name" value="ACT-like"/>
    <property type="match status" value="3"/>
</dbReference>
<dbReference type="PANTHER" id="PTHR31096:SF50">
    <property type="entry name" value="ACT DOMAIN-CONTAINING PROTEIN ACR2"/>
    <property type="match status" value="1"/>
</dbReference>
<dbReference type="Gene3D" id="3.30.70.260">
    <property type="match status" value="2"/>
</dbReference>
<keyword evidence="3" id="KW-0472">Membrane</keyword>
<evidence type="ECO:0000256" key="2">
    <source>
        <dbReference type="RuleBase" id="RU369043"/>
    </source>
</evidence>
<dbReference type="GO" id="GO:0016597">
    <property type="term" value="F:amino acid binding"/>
    <property type="evidence" value="ECO:0007669"/>
    <property type="project" value="UniProtKB-UniRule"/>
</dbReference>
<accession>A0A6J1J165</accession>
<keyword evidence="3" id="KW-0812">Transmembrane</keyword>
<evidence type="ECO:0000313" key="5">
    <source>
        <dbReference type="Proteomes" id="UP000504608"/>
    </source>
</evidence>
<dbReference type="KEGG" id="cmax:111480393"/>
<evidence type="ECO:0000256" key="1">
    <source>
        <dbReference type="ARBA" id="ARBA00022737"/>
    </source>
</evidence>
<dbReference type="Proteomes" id="UP000504608">
    <property type="component" value="Unplaced"/>
</dbReference>
<dbReference type="InterPro" id="IPR002912">
    <property type="entry name" value="ACT_dom"/>
</dbReference>